<dbReference type="PATRIC" id="fig|1280947.3.peg.3328"/>
<dbReference type="eggNOG" id="COG0345">
    <property type="taxonomic scope" value="Bacteria"/>
</dbReference>
<dbReference type="InterPro" id="IPR000304">
    <property type="entry name" value="Pyrroline-COOH_reductase"/>
</dbReference>
<comment type="catalytic activity">
    <reaction evidence="4">
        <text>L-proline + NAD(+) = (S)-1-pyrroline-5-carboxylate + NADH + 2 H(+)</text>
        <dbReference type="Rhea" id="RHEA:14105"/>
        <dbReference type="ChEBI" id="CHEBI:15378"/>
        <dbReference type="ChEBI" id="CHEBI:17388"/>
        <dbReference type="ChEBI" id="CHEBI:57540"/>
        <dbReference type="ChEBI" id="CHEBI:57945"/>
        <dbReference type="ChEBI" id="CHEBI:60039"/>
        <dbReference type="EC" id="1.5.1.2"/>
    </reaction>
</comment>
<comment type="pathway">
    <text evidence="4">Amino-acid biosynthesis; L-proline biosynthesis; L-proline from L-glutamate 5-semialdehyde: step 1/1.</text>
</comment>
<feature type="binding site" evidence="5">
    <location>
        <begin position="61"/>
        <end position="64"/>
    </location>
    <ligand>
        <name>NADP(+)</name>
        <dbReference type="ChEBI" id="CHEBI:58349"/>
    </ligand>
</feature>
<dbReference type="InterPro" id="IPR036291">
    <property type="entry name" value="NAD(P)-bd_dom_sf"/>
</dbReference>
<dbReference type="Gene3D" id="3.40.50.720">
    <property type="entry name" value="NAD(P)-binding Rossmann-like Domain"/>
    <property type="match status" value="1"/>
</dbReference>
<dbReference type="Pfam" id="PF03807">
    <property type="entry name" value="F420_oxidored"/>
    <property type="match status" value="1"/>
</dbReference>
<evidence type="ECO:0000256" key="4">
    <source>
        <dbReference type="HAMAP-Rule" id="MF_01925"/>
    </source>
</evidence>
<evidence type="ECO:0000256" key="2">
    <source>
        <dbReference type="ARBA" id="ARBA00022857"/>
    </source>
</evidence>
<keyword evidence="4" id="KW-0641">Proline biosynthesis</keyword>
<comment type="catalytic activity">
    <reaction evidence="4">
        <text>L-proline + NADP(+) = (S)-1-pyrroline-5-carboxylate + NADPH + 2 H(+)</text>
        <dbReference type="Rhea" id="RHEA:14109"/>
        <dbReference type="ChEBI" id="CHEBI:15378"/>
        <dbReference type="ChEBI" id="CHEBI:17388"/>
        <dbReference type="ChEBI" id="CHEBI:57783"/>
        <dbReference type="ChEBI" id="CHEBI:58349"/>
        <dbReference type="ChEBI" id="CHEBI:60039"/>
        <dbReference type="EC" id="1.5.1.2"/>
    </reaction>
</comment>
<dbReference type="HAMAP" id="MF_01925">
    <property type="entry name" value="P5C_reductase"/>
    <property type="match status" value="1"/>
</dbReference>
<keyword evidence="9" id="KW-1185">Reference proteome</keyword>
<protein>
    <recommendedName>
        <fullName evidence="4">Pyrroline-5-carboxylate reductase</fullName>
        <shortName evidence="4">P5C reductase</shortName>
        <shortName evidence="4">P5CR</shortName>
        <ecNumber evidence="4">1.5.1.2</ecNumber>
    </recommendedName>
    <alternativeName>
        <fullName evidence="4">PCA reductase</fullName>
    </alternativeName>
</protein>
<dbReference type="GO" id="GO:0055129">
    <property type="term" value="P:L-proline biosynthetic process"/>
    <property type="evidence" value="ECO:0007669"/>
    <property type="project" value="UniProtKB-UniRule"/>
</dbReference>
<keyword evidence="4" id="KW-0028">Amino-acid biosynthesis</keyword>
<comment type="function">
    <text evidence="4">Catalyzes the reduction of 1-pyrroline-5-carboxylate (PCA) to L-proline.</text>
</comment>
<dbReference type="PIRSF" id="PIRSF000193">
    <property type="entry name" value="Pyrrol-5-carb_rd"/>
    <property type="match status" value="1"/>
</dbReference>
<dbReference type="PANTHER" id="PTHR11645:SF0">
    <property type="entry name" value="PYRROLINE-5-CARBOXYLATE REDUCTASE 3"/>
    <property type="match status" value="1"/>
</dbReference>
<dbReference type="EC" id="1.5.1.2" evidence="4"/>
<dbReference type="STRING" id="1280947.HY30_09390"/>
<dbReference type="Pfam" id="PF14748">
    <property type="entry name" value="P5CR_dimer"/>
    <property type="match status" value="1"/>
</dbReference>
<evidence type="ECO:0000256" key="5">
    <source>
        <dbReference type="PIRSR" id="PIRSR000193-1"/>
    </source>
</evidence>
<accession>A0A062UD05</accession>
<dbReference type="RefSeq" id="WP_034743556.1">
    <property type="nucleotide sequence ID" value="NZ_AWFG01000074.1"/>
</dbReference>
<evidence type="ECO:0000256" key="3">
    <source>
        <dbReference type="ARBA" id="ARBA00023002"/>
    </source>
</evidence>
<dbReference type="GO" id="GO:0005737">
    <property type="term" value="C:cytoplasm"/>
    <property type="evidence" value="ECO:0007669"/>
    <property type="project" value="UniProtKB-SubCell"/>
</dbReference>
<comment type="caution">
    <text evidence="8">The sequence shown here is derived from an EMBL/GenBank/DDBJ whole genome shotgun (WGS) entry which is preliminary data.</text>
</comment>
<dbReference type="AlphaFoldDB" id="A0A062UD05"/>
<gene>
    <name evidence="4" type="primary">proC</name>
    <name evidence="8" type="ORF">HY30_09390</name>
</gene>
<dbReference type="Proteomes" id="UP000027190">
    <property type="component" value="Unassembled WGS sequence"/>
</dbReference>
<keyword evidence="4" id="KW-0963">Cytoplasm</keyword>
<feature type="domain" description="Pyrroline-5-carboxylate reductase catalytic N-terminal" evidence="6">
    <location>
        <begin position="5"/>
        <end position="90"/>
    </location>
</feature>
<keyword evidence="2 4" id="KW-0521">NADP</keyword>
<dbReference type="UniPathway" id="UPA00098">
    <property type="reaction ID" value="UER00361"/>
</dbReference>
<name>A0A062UD05_9PROT</name>
<dbReference type="SUPFAM" id="SSF51735">
    <property type="entry name" value="NAD(P)-binding Rossmann-fold domains"/>
    <property type="match status" value="1"/>
</dbReference>
<dbReference type="Gene3D" id="1.10.3730.10">
    <property type="entry name" value="ProC C-terminal domain-like"/>
    <property type="match status" value="1"/>
</dbReference>
<dbReference type="GO" id="GO:0004735">
    <property type="term" value="F:pyrroline-5-carboxylate reductase activity"/>
    <property type="evidence" value="ECO:0007669"/>
    <property type="project" value="UniProtKB-UniRule"/>
</dbReference>
<reference evidence="8 9" key="1">
    <citation type="journal article" date="2014" name="Antonie Van Leeuwenhoek">
        <title>Hyphomonas beringensis sp. nov. and Hyphomonas chukchiensis sp. nov., isolated from surface seawater of the Bering Sea and Chukchi Sea.</title>
        <authorList>
            <person name="Li C."/>
            <person name="Lai Q."/>
            <person name="Li G."/>
            <person name="Dong C."/>
            <person name="Wang J."/>
            <person name="Liao Y."/>
            <person name="Shao Z."/>
        </authorList>
    </citation>
    <scope>NUCLEOTIDE SEQUENCE [LARGE SCALE GENOMIC DNA]</scope>
    <source>
        <strain evidence="8 9">BH-BN04-4</strain>
    </source>
</reference>
<proteinExistence type="inferred from homology"/>
<dbReference type="InterPro" id="IPR029036">
    <property type="entry name" value="P5CR_dimer"/>
</dbReference>
<evidence type="ECO:0000313" key="9">
    <source>
        <dbReference type="Proteomes" id="UP000027190"/>
    </source>
</evidence>
<comment type="similarity">
    <text evidence="1 4">Belongs to the pyrroline-5-carboxylate reductase family.</text>
</comment>
<evidence type="ECO:0000259" key="6">
    <source>
        <dbReference type="Pfam" id="PF03807"/>
    </source>
</evidence>
<dbReference type="InterPro" id="IPR008927">
    <property type="entry name" value="6-PGluconate_DH-like_C_sf"/>
</dbReference>
<feature type="binding site" evidence="5">
    <location>
        <begin position="6"/>
        <end position="11"/>
    </location>
    <ligand>
        <name>NADP(+)</name>
        <dbReference type="ChEBI" id="CHEBI:58349"/>
    </ligand>
</feature>
<organism evidence="8 9">
    <name type="scientific">Hyphomonas chukchiensis</name>
    <dbReference type="NCBI Taxonomy" id="1280947"/>
    <lineage>
        <taxon>Bacteria</taxon>
        <taxon>Pseudomonadati</taxon>
        <taxon>Pseudomonadota</taxon>
        <taxon>Alphaproteobacteria</taxon>
        <taxon>Hyphomonadales</taxon>
        <taxon>Hyphomonadaceae</taxon>
        <taxon>Hyphomonas</taxon>
    </lineage>
</organism>
<comment type="subcellular location">
    <subcellularLocation>
        <location evidence="4">Cytoplasm</location>
    </subcellularLocation>
</comment>
<evidence type="ECO:0000259" key="7">
    <source>
        <dbReference type="Pfam" id="PF14748"/>
    </source>
</evidence>
<feature type="domain" description="Pyrroline-5-carboxylate reductase dimerisation" evidence="7">
    <location>
        <begin position="153"/>
        <end position="258"/>
    </location>
</feature>
<dbReference type="EMBL" id="AWFG01000074">
    <property type="protein sequence ID" value="KCZ54489.1"/>
    <property type="molecule type" value="Genomic_DNA"/>
</dbReference>
<dbReference type="InterPro" id="IPR028939">
    <property type="entry name" value="P5C_Rdtase_cat_N"/>
</dbReference>
<keyword evidence="3 4" id="KW-0560">Oxidoreductase</keyword>
<dbReference type="OrthoDB" id="9805754at2"/>
<dbReference type="PANTHER" id="PTHR11645">
    <property type="entry name" value="PYRROLINE-5-CARBOXYLATE REDUCTASE"/>
    <property type="match status" value="1"/>
</dbReference>
<dbReference type="SUPFAM" id="SSF48179">
    <property type="entry name" value="6-phosphogluconate dehydrogenase C-terminal domain-like"/>
    <property type="match status" value="1"/>
</dbReference>
<sequence length="259" mass="27728">MKALLIGCGKMGGALLEQWAQSPDWDFTVVDPYTEKVPDGVRLVKERSAIDSERFNLVIVAIKPQMVDDVMPDYRDQLEEGGVVASIAAGCSVKRLQTATAAGPVIRIMPNLPALIAKGVSGLFASPECSDAHKQSVEALMARAGTVVWVNEEDKLDRVTAVAGSGPGYVFEIARTYIEAAKSLGFTHEQARDLVLGTMQGAIEMALGSEDSVETLRNSVTSKNGTTQAGLEALNADGALTELMRRTTQAAYDRAVELR</sequence>
<evidence type="ECO:0000313" key="8">
    <source>
        <dbReference type="EMBL" id="KCZ54489.1"/>
    </source>
</evidence>
<evidence type="ECO:0000256" key="1">
    <source>
        <dbReference type="ARBA" id="ARBA00005525"/>
    </source>
</evidence>